<gene>
    <name evidence="7" type="ORF">H0921_17145</name>
</gene>
<dbReference type="InterPro" id="IPR024977">
    <property type="entry name" value="Apc4-like_WD40_dom"/>
</dbReference>
<proteinExistence type="predicted"/>
<feature type="repeat" description="WD" evidence="3">
    <location>
        <begin position="330"/>
        <end position="371"/>
    </location>
</feature>
<dbReference type="SUPFAM" id="SSF50978">
    <property type="entry name" value="WD40 repeat-like"/>
    <property type="match status" value="1"/>
</dbReference>
<dbReference type="CDD" id="cd00200">
    <property type="entry name" value="WD40"/>
    <property type="match status" value="1"/>
</dbReference>
<evidence type="ECO:0000256" key="3">
    <source>
        <dbReference type="PROSITE-ProRule" id="PRU00221"/>
    </source>
</evidence>
<evidence type="ECO:0000313" key="8">
    <source>
        <dbReference type="Proteomes" id="UP000542342"/>
    </source>
</evidence>
<dbReference type="EMBL" id="JACEFB010000021">
    <property type="protein sequence ID" value="MBA2227888.1"/>
    <property type="molecule type" value="Genomic_DNA"/>
</dbReference>
<feature type="domain" description="Anaphase-promoting complex subunit 4-like WD40" evidence="6">
    <location>
        <begin position="416"/>
        <end position="461"/>
    </location>
</feature>
<dbReference type="InterPro" id="IPR019775">
    <property type="entry name" value="WD40_repeat_CS"/>
</dbReference>
<evidence type="ECO:0000256" key="4">
    <source>
        <dbReference type="SAM" id="MobiDB-lite"/>
    </source>
</evidence>
<dbReference type="PROSITE" id="PS50294">
    <property type="entry name" value="WD_REPEATS_REGION"/>
    <property type="match status" value="2"/>
</dbReference>
<evidence type="ECO:0000256" key="1">
    <source>
        <dbReference type="ARBA" id="ARBA00022574"/>
    </source>
</evidence>
<feature type="region of interest" description="Disordered" evidence="4">
    <location>
        <begin position="1"/>
        <end position="58"/>
    </location>
</feature>
<dbReference type="PANTHER" id="PTHR22847">
    <property type="entry name" value="WD40 REPEAT PROTEIN"/>
    <property type="match status" value="1"/>
</dbReference>
<evidence type="ECO:0000313" key="7">
    <source>
        <dbReference type="EMBL" id="MBA2227888.1"/>
    </source>
</evidence>
<feature type="domain" description="Cytochrome C Planctomycete-type" evidence="5">
    <location>
        <begin position="71"/>
        <end position="132"/>
    </location>
</feature>
<evidence type="ECO:0008006" key="9">
    <source>
        <dbReference type="Google" id="ProtNLM"/>
    </source>
</evidence>
<dbReference type="SMART" id="SM00320">
    <property type="entry name" value="WD40"/>
    <property type="match status" value="7"/>
</dbReference>
<dbReference type="PROSITE" id="PS50082">
    <property type="entry name" value="WD_REPEATS_2"/>
    <property type="match status" value="4"/>
</dbReference>
<dbReference type="Gene3D" id="2.130.10.10">
    <property type="entry name" value="YVTN repeat-like/Quinoprotein amine dehydrogenase"/>
    <property type="match status" value="2"/>
</dbReference>
<feature type="repeat" description="WD" evidence="3">
    <location>
        <begin position="372"/>
        <end position="413"/>
    </location>
</feature>
<accession>A0A7V9ADC2</accession>
<evidence type="ECO:0000259" key="5">
    <source>
        <dbReference type="Pfam" id="PF07635"/>
    </source>
</evidence>
<dbReference type="InterPro" id="IPR011429">
    <property type="entry name" value="Cyt_c_Planctomycete-type"/>
</dbReference>
<protein>
    <recommendedName>
        <fullName evidence="9">Cytochrome C Planctomycete-type domain-containing protein</fullName>
    </recommendedName>
</protein>
<dbReference type="AlphaFoldDB" id="A0A7V9ADC2"/>
<keyword evidence="8" id="KW-1185">Reference proteome</keyword>
<dbReference type="RefSeq" id="WP_194539752.1">
    <property type="nucleotide sequence ID" value="NZ_JACEFB010000021.1"/>
</dbReference>
<reference evidence="7 8" key="1">
    <citation type="submission" date="2020-07" db="EMBL/GenBank/DDBJ databases">
        <title>Thermogemmata thermophila gen. nov., sp. nov., a novel moderate thermophilic planctomycete from a Kamchatka hot spring.</title>
        <authorList>
            <person name="Elcheninov A.G."/>
            <person name="Podosokorskaya O.A."/>
            <person name="Kovaleva O.L."/>
            <person name="Novikov A."/>
            <person name="Bonch-Osmolovskaya E.A."/>
            <person name="Toshchakov S.V."/>
            <person name="Kublanov I.V."/>
        </authorList>
    </citation>
    <scope>NUCLEOTIDE SEQUENCE [LARGE SCALE GENOMIC DNA]</scope>
    <source>
        <strain evidence="7 8">2918</strain>
    </source>
</reference>
<dbReference type="PROSITE" id="PS00678">
    <property type="entry name" value="WD_REPEATS_1"/>
    <property type="match status" value="1"/>
</dbReference>
<dbReference type="InterPro" id="IPR001680">
    <property type="entry name" value="WD40_rpt"/>
</dbReference>
<keyword evidence="1 3" id="KW-0853">WD repeat</keyword>
<dbReference type="Pfam" id="PF12894">
    <property type="entry name" value="ANAPC4_WD40"/>
    <property type="match status" value="1"/>
</dbReference>
<organism evidence="7 8">
    <name type="scientific">Thermogemmata fonticola</name>
    <dbReference type="NCBI Taxonomy" id="2755323"/>
    <lineage>
        <taxon>Bacteria</taxon>
        <taxon>Pseudomonadati</taxon>
        <taxon>Planctomycetota</taxon>
        <taxon>Planctomycetia</taxon>
        <taxon>Gemmatales</taxon>
        <taxon>Gemmataceae</taxon>
        <taxon>Thermogemmata</taxon>
    </lineage>
</organism>
<name>A0A7V9ADC2_9BACT</name>
<dbReference type="Pfam" id="PF00400">
    <property type="entry name" value="WD40"/>
    <property type="match status" value="3"/>
</dbReference>
<keyword evidence="2" id="KW-0677">Repeat</keyword>
<feature type="repeat" description="WD" evidence="3">
    <location>
        <begin position="460"/>
        <end position="496"/>
    </location>
</feature>
<dbReference type="InterPro" id="IPR015943">
    <property type="entry name" value="WD40/YVTN_repeat-like_dom_sf"/>
</dbReference>
<feature type="compositionally biased region" description="Low complexity" evidence="4">
    <location>
        <begin position="1"/>
        <end position="39"/>
    </location>
</feature>
<dbReference type="Pfam" id="PF07635">
    <property type="entry name" value="PSCyt1"/>
    <property type="match status" value="1"/>
</dbReference>
<dbReference type="PANTHER" id="PTHR22847:SF637">
    <property type="entry name" value="WD REPEAT DOMAIN 5B"/>
    <property type="match status" value="1"/>
</dbReference>
<evidence type="ECO:0000259" key="6">
    <source>
        <dbReference type="Pfam" id="PF12894"/>
    </source>
</evidence>
<dbReference type="Proteomes" id="UP000542342">
    <property type="component" value="Unassembled WGS sequence"/>
</dbReference>
<feature type="repeat" description="WD" evidence="3">
    <location>
        <begin position="288"/>
        <end position="329"/>
    </location>
</feature>
<comment type="caution">
    <text evidence="7">The sequence shown here is derived from an EMBL/GenBank/DDBJ whole genome shotgun (WGS) entry which is preliminary data.</text>
</comment>
<sequence length="562" mass="59160">MVGLLLPLAAAQGPGGSSPKVKGSSSGSDGSASKAKGSPPTSGGSAPEAKGQAAQSPTWWQDVRPILRRNCTVCHNERRREEVDISAGIALDQLASIRQGARQGQPLVTPGQPEKSLLYLCLVTTDVKKRMPLEADPLPPQEIETIRRWIAAGLPEGERRVETEAPATPLRVVRTLPVSLPTRASPPPTLKLSGTLQVSAPIGPLPPVAAVAFSADGQLLATGCYGLATVWDLGRVQPLWSSTHVLGMIHDVKFSPNGQLLAVAGGQPAGRGEVRLFDARSGQLRRTLTGHRDAVSAIAFSPDGRLLASASFDKTVRLWDVESGQMRHSFSGHSDFVYAVAFAPDGQWYVTASKDRTGRIVDAATGQGRLTLSGMNDEVLAAAVQPGGQLVVTSGLETAINWWDARTAERKNRTGGPGVAVHELAFDGGGKILAAAGGDGTVRLYNGSNGALLRSVRVADAVFAVALDASGQRVATGSSDGLVRLWATADLRPLLTLWSGRDNLWIALAPEGYYAAAAPLTGRLQWSAAGRNLDDPKLLRPLLNPEALSKAARGEKLPAPQW</sequence>
<evidence type="ECO:0000256" key="2">
    <source>
        <dbReference type="ARBA" id="ARBA00022737"/>
    </source>
</evidence>
<dbReference type="InterPro" id="IPR036322">
    <property type="entry name" value="WD40_repeat_dom_sf"/>
</dbReference>